<gene>
    <name evidence="1" type="ORF">ACFFGH_07380</name>
</gene>
<proteinExistence type="predicted"/>
<sequence>MLIQDRRRCRPLSTKDFRALLNTAQLVQLSQLERDGWRLRFVRQRPSQLPLTVLGSRDQAHAVLHADGRLESSAALNLRN</sequence>
<evidence type="ECO:0008006" key="3">
    <source>
        <dbReference type="Google" id="ProtNLM"/>
    </source>
</evidence>
<dbReference type="EMBL" id="JBHLTG010000001">
    <property type="protein sequence ID" value="MFC0677663.1"/>
    <property type="molecule type" value="Genomic_DNA"/>
</dbReference>
<organism evidence="1 2">
    <name type="scientific">Lysobacter korlensis</name>
    <dbReference type="NCBI Taxonomy" id="553636"/>
    <lineage>
        <taxon>Bacteria</taxon>
        <taxon>Pseudomonadati</taxon>
        <taxon>Pseudomonadota</taxon>
        <taxon>Gammaproteobacteria</taxon>
        <taxon>Lysobacterales</taxon>
        <taxon>Lysobacteraceae</taxon>
        <taxon>Lysobacter</taxon>
    </lineage>
</organism>
<keyword evidence="2" id="KW-1185">Reference proteome</keyword>
<evidence type="ECO:0000313" key="1">
    <source>
        <dbReference type="EMBL" id="MFC0677663.1"/>
    </source>
</evidence>
<reference evidence="1 2" key="1">
    <citation type="submission" date="2024-09" db="EMBL/GenBank/DDBJ databases">
        <authorList>
            <person name="Sun Q."/>
            <person name="Mori K."/>
        </authorList>
    </citation>
    <scope>NUCLEOTIDE SEQUENCE [LARGE SCALE GENOMIC DNA]</scope>
    <source>
        <strain evidence="1 2">KCTC 23076</strain>
    </source>
</reference>
<name>A0ABV6RP18_9GAMM</name>
<evidence type="ECO:0000313" key="2">
    <source>
        <dbReference type="Proteomes" id="UP001589896"/>
    </source>
</evidence>
<comment type="caution">
    <text evidence="1">The sequence shown here is derived from an EMBL/GenBank/DDBJ whole genome shotgun (WGS) entry which is preliminary data.</text>
</comment>
<protein>
    <recommendedName>
        <fullName evidence="3">DUF4224 domain-containing protein</fullName>
    </recommendedName>
</protein>
<accession>A0ABV6RP18</accession>
<dbReference type="Proteomes" id="UP001589896">
    <property type="component" value="Unassembled WGS sequence"/>
</dbReference>
<dbReference type="RefSeq" id="WP_386666472.1">
    <property type="nucleotide sequence ID" value="NZ_JBHLTG010000001.1"/>
</dbReference>